<protein>
    <submittedName>
        <fullName evidence="1">Uncharacterized protein</fullName>
    </submittedName>
</protein>
<reference evidence="1" key="1">
    <citation type="submission" date="2013-03" db="EMBL/GenBank/DDBJ databases">
        <authorList>
            <person name="Harkins D.M."/>
            <person name="Durkin A.S."/>
            <person name="Brinkac L.M."/>
            <person name="Haft D.H."/>
            <person name="Selengut J.D."/>
            <person name="Sanka R."/>
            <person name="DePew J."/>
            <person name="Purushe J."/>
            <person name="Hartskeerl R.A."/>
            <person name="Ahmed A."/>
            <person name="van der Linden H."/>
            <person name="Goris M.G.A."/>
            <person name="Vinetz J.M."/>
            <person name="Sutton G.G."/>
            <person name="Nierman W.C."/>
            <person name="Fouts D.E."/>
        </authorList>
    </citation>
    <scope>NUCLEOTIDE SEQUENCE [LARGE SCALE GENOMIC DNA]</scope>
    <source>
        <strain evidence="1">ICFT</strain>
    </source>
</reference>
<keyword evidence="2" id="KW-1185">Reference proteome</keyword>
<comment type="caution">
    <text evidence="1">The sequence shown here is derived from an EMBL/GenBank/DDBJ whole genome shotgun (WGS) entry which is preliminary data.</text>
</comment>
<dbReference type="Proteomes" id="UP000012313">
    <property type="component" value="Unassembled WGS sequence"/>
</dbReference>
<gene>
    <name evidence="1" type="ORF">LEP1GSC060_1348</name>
</gene>
<accession>N1WQV2</accession>
<evidence type="ECO:0000313" key="2">
    <source>
        <dbReference type="Proteomes" id="UP000012313"/>
    </source>
</evidence>
<organism evidence="1 2">
    <name type="scientific">Leptospira weilii serovar Ranarum str. ICFT</name>
    <dbReference type="NCBI Taxonomy" id="1218598"/>
    <lineage>
        <taxon>Bacteria</taxon>
        <taxon>Pseudomonadati</taxon>
        <taxon>Spirochaetota</taxon>
        <taxon>Spirochaetia</taxon>
        <taxon>Leptospirales</taxon>
        <taxon>Leptospiraceae</taxon>
        <taxon>Leptospira</taxon>
    </lineage>
</organism>
<dbReference type="EMBL" id="AOHC02000025">
    <property type="protein sequence ID" value="EMY78213.1"/>
    <property type="molecule type" value="Genomic_DNA"/>
</dbReference>
<dbReference type="AlphaFoldDB" id="N1WQV2"/>
<evidence type="ECO:0000313" key="1">
    <source>
        <dbReference type="EMBL" id="EMY78213.1"/>
    </source>
</evidence>
<proteinExistence type="predicted"/>
<sequence>MELVEVREPRRFGNTTFSNLGHEWNFDLMILKEMIQMIEYTEK</sequence>
<name>N1WQV2_9LEPT</name>